<name>A0A0C9WQS7_9AGAR</name>
<reference evidence="2 3" key="1">
    <citation type="submission" date="2014-04" db="EMBL/GenBank/DDBJ databases">
        <authorList>
            <consortium name="DOE Joint Genome Institute"/>
            <person name="Kuo A."/>
            <person name="Kohler A."/>
            <person name="Nagy L.G."/>
            <person name="Floudas D."/>
            <person name="Copeland A."/>
            <person name="Barry K.W."/>
            <person name="Cichocki N."/>
            <person name="Veneault-Fourrey C."/>
            <person name="LaButti K."/>
            <person name="Lindquist E.A."/>
            <person name="Lipzen A."/>
            <person name="Lundell T."/>
            <person name="Morin E."/>
            <person name="Murat C."/>
            <person name="Sun H."/>
            <person name="Tunlid A."/>
            <person name="Henrissat B."/>
            <person name="Grigoriev I.V."/>
            <person name="Hibbett D.S."/>
            <person name="Martin F."/>
            <person name="Nordberg H.P."/>
            <person name="Cantor M.N."/>
            <person name="Hua S.X."/>
        </authorList>
    </citation>
    <scope>NUCLEOTIDE SEQUENCE [LARGE SCALE GENOMIC DNA]</scope>
    <source>
        <strain evidence="2 3">LaAM-08-1</strain>
    </source>
</reference>
<evidence type="ECO:0000256" key="1">
    <source>
        <dbReference type="SAM" id="MobiDB-lite"/>
    </source>
</evidence>
<keyword evidence="3" id="KW-1185">Reference proteome</keyword>
<evidence type="ECO:0000313" key="2">
    <source>
        <dbReference type="EMBL" id="KIJ90118.1"/>
    </source>
</evidence>
<organism evidence="2 3">
    <name type="scientific">Laccaria amethystina LaAM-08-1</name>
    <dbReference type="NCBI Taxonomy" id="1095629"/>
    <lineage>
        <taxon>Eukaryota</taxon>
        <taxon>Fungi</taxon>
        <taxon>Dikarya</taxon>
        <taxon>Basidiomycota</taxon>
        <taxon>Agaricomycotina</taxon>
        <taxon>Agaricomycetes</taxon>
        <taxon>Agaricomycetidae</taxon>
        <taxon>Agaricales</taxon>
        <taxon>Agaricineae</taxon>
        <taxon>Hydnangiaceae</taxon>
        <taxon>Laccaria</taxon>
    </lineage>
</organism>
<proteinExistence type="predicted"/>
<feature type="region of interest" description="Disordered" evidence="1">
    <location>
        <begin position="23"/>
        <end position="98"/>
    </location>
</feature>
<dbReference type="AlphaFoldDB" id="A0A0C9WQS7"/>
<dbReference type="Proteomes" id="UP000054477">
    <property type="component" value="Unassembled WGS sequence"/>
</dbReference>
<protein>
    <submittedName>
        <fullName evidence="2">Uncharacterized protein</fullName>
    </submittedName>
</protein>
<dbReference type="HOGENOM" id="CLU_2333936_0_0_1"/>
<feature type="compositionally biased region" description="Pro residues" evidence="1">
    <location>
        <begin position="29"/>
        <end position="39"/>
    </location>
</feature>
<accession>A0A0C9WQS7</accession>
<evidence type="ECO:0000313" key="3">
    <source>
        <dbReference type="Proteomes" id="UP000054477"/>
    </source>
</evidence>
<sequence>MSSLPPPSQTSFSIHLLTITINNNHHCQPLPPPPPPPPLTTSTTALHPANRLPPSHICLPQHPTNDIPPDMKQVPSLHSTAATSTGPTLFMPTPMPTT</sequence>
<gene>
    <name evidence="2" type="ORF">K443DRAFT_15508</name>
</gene>
<dbReference type="EMBL" id="KN839281">
    <property type="protein sequence ID" value="KIJ90118.1"/>
    <property type="molecule type" value="Genomic_DNA"/>
</dbReference>
<reference evidence="3" key="2">
    <citation type="submission" date="2015-01" db="EMBL/GenBank/DDBJ databases">
        <title>Evolutionary Origins and Diversification of the Mycorrhizal Mutualists.</title>
        <authorList>
            <consortium name="DOE Joint Genome Institute"/>
            <consortium name="Mycorrhizal Genomics Consortium"/>
            <person name="Kohler A."/>
            <person name="Kuo A."/>
            <person name="Nagy L.G."/>
            <person name="Floudas D."/>
            <person name="Copeland A."/>
            <person name="Barry K.W."/>
            <person name="Cichocki N."/>
            <person name="Veneault-Fourrey C."/>
            <person name="LaButti K."/>
            <person name="Lindquist E.A."/>
            <person name="Lipzen A."/>
            <person name="Lundell T."/>
            <person name="Morin E."/>
            <person name="Murat C."/>
            <person name="Riley R."/>
            <person name="Ohm R."/>
            <person name="Sun H."/>
            <person name="Tunlid A."/>
            <person name="Henrissat B."/>
            <person name="Grigoriev I.V."/>
            <person name="Hibbett D.S."/>
            <person name="Martin F."/>
        </authorList>
    </citation>
    <scope>NUCLEOTIDE SEQUENCE [LARGE SCALE GENOMIC DNA]</scope>
    <source>
        <strain evidence="3">LaAM-08-1</strain>
    </source>
</reference>